<feature type="signal peptide" evidence="1">
    <location>
        <begin position="1"/>
        <end position="21"/>
    </location>
</feature>
<reference evidence="2 3" key="1">
    <citation type="submission" date="2023-03" db="EMBL/GenBank/DDBJ databases">
        <title>Draft genome sequence of Thalassotalea insulae KCTC 62186T.</title>
        <authorList>
            <person name="Sawabe T."/>
        </authorList>
    </citation>
    <scope>NUCLEOTIDE SEQUENCE [LARGE SCALE GENOMIC DNA]</scope>
    <source>
        <strain evidence="2 3">KCTC 62186</strain>
    </source>
</reference>
<protein>
    <recommendedName>
        <fullName evidence="4">Phosphate ABC transporter substrate-binding protein</fullName>
    </recommendedName>
</protein>
<accession>A0ABQ6GWB6</accession>
<evidence type="ECO:0000313" key="3">
    <source>
        <dbReference type="Proteomes" id="UP001157186"/>
    </source>
</evidence>
<gene>
    <name evidence="2" type="ORF">tinsulaeT_29640</name>
</gene>
<evidence type="ECO:0000313" key="2">
    <source>
        <dbReference type="EMBL" id="GLX79624.1"/>
    </source>
</evidence>
<keyword evidence="3" id="KW-1185">Reference proteome</keyword>
<dbReference type="PROSITE" id="PS51257">
    <property type="entry name" value="PROKAR_LIPOPROTEIN"/>
    <property type="match status" value="1"/>
</dbReference>
<evidence type="ECO:0008006" key="4">
    <source>
        <dbReference type="Google" id="ProtNLM"/>
    </source>
</evidence>
<proteinExistence type="predicted"/>
<dbReference type="SUPFAM" id="SSF53850">
    <property type="entry name" value="Periplasmic binding protein-like II"/>
    <property type="match status" value="1"/>
</dbReference>
<name>A0ABQ6GWB6_9GAMM</name>
<dbReference type="RefSeq" id="WP_284245545.1">
    <property type="nucleotide sequence ID" value="NZ_BSST01000001.1"/>
</dbReference>
<sequence length="138" mass="14881">MKLFKKLFIASVTVTTFSCFAEVSVIVNSSNGDTINQKLIKQIYLGKAKSFPSGNKITVLTLNDDAKGTDLFRQNALNKSNSQYKSYWAKRAFTGKGTPPKELSNANEMINAVKSDAGAIGFVDSSAVTGDVKVVATF</sequence>
<comment type="caution">
    <text evidence="2">The sequence shown here is derived from an EMBL/GenBank/DDBJ whole genome shotgun (WGS) entry which is preliminary data.</text>
</comment>
<dbReference type="EMBL" id="BSST01000001">
    <property type="protein sequence ID" value="GLX79624.1"/>
    <property type="molecule type" value="Genomic_DNA"/>
</dbReference>
<feature type="chain" id="PRO_5047443250" description="Phosphate ABC transporter substrate-binding protein" evidence="1">
    <location>
        <begin position="22"/>
        <end position="138"/>
    </location>
</feature>
<dbReference type="Proteomes" id="UP001157186">
    <property type="component" value="Unassembled WGS sequence"/>
</dbReference>
<evidence type="ECO:0000256" key="1">
    <source>
        <dbReference type="SAM" id="SignalP"/>
    </source>
</evidence>
<keyword evidence="1" id="KW-0732">Signal</keyword>
<dbReference type="Gene3D" id="3.40.190.10">
    <property type="entry name" value="Periplasmic binding protein-like II"/>
    <property type="match status" value="1"/>
</dbReference>
<organism evidence="2 3">
    <name type="scientific">Thalassotalea insulae</name>
    <dbReference type="NCBI Taxonomy" id="2056778"/>
    <lineage>
        <taxon>Bacteria</taxon>
        <taxon>Pseudomonadati</taxon>
        <taxon>Pseudomonadota</taxon>
        <taxon>Gammaproteobacteria</taxon>
        <taxon>Alteromonadales</taxon>
        <taxon>Colwelliaceae</taxon>
        <taxon>Thalassotalea</taxon>
    </lineage>
</organism>